<evidence type="ECO:0000256" key="1">
    <source>
        <dbReference type="SAM" id="Coils"/>
    </source>
</evidence>
<accession>A0AA35WXK9</accession>
<comment type="caution">
    <text evidence="3">The sequence shown here is derived from an EMBL/GenBank/DDBJ whole genome shotgun (WGS) entry which is preliminary data.</text>
</comment>
<evidence type="ECO:0000313" key="3">
    <source>
        <dbReference type="EMBL" id="CAI8032486.1"/>
    </source>
</evidence>
<feature type="coiled-coil region" evidence="1">
    <location>
        <begin position="146"/>
        <end position="173"/>
    </location>
</feature>
<name>A0AA35WXK9_GEOBA</name>
<feature type="region of interest" description="Disordered" evidence="2">
    <location>
        <begin position="1"/>
        <end position="35"/>
    </location>
</feature>
<evidence type="ECO:0000256" key="2">
    <source>
        <dbReference type="SAM" id="MobiDB-lite"/>
    </source>
</evidence>
<dbReference type="AlphaFoldDB" id="A0AA35WXK9"/>
<reference evidence="3" key="1">
    <citation type="submission" date="2023-03" db="EMBL/GenBank/DDBJ databases">
        <authorList>
            <person name="Steffen K."/>
            <person name="Cardenas P."/>
        </authorList>
    </citation>
    <scope>NUCLEOTIDE SEQUENCE</scope>
</reference>
<gene>
    <name evidence="3" type="ORF">GBAR_LOCUS18362</name>
</gene>
<proteinExistence type="predicted"/>
<evidence type="ECO:0000313" key="4">
    <source>
        <dbReference type="Proteomes" id="UP001174909"/>
    </source>
</evidence>
<feature type="compositionally biased region" description="Basic and acidic residues" evidence="2">
    <location>
        <begin position="1"/>
        <end position="10"/>
    </location>
</feature>
<dbReference type="Proteomes" id="UP001174909">
    <property type="component" value="Unassembled WGS sequence"/>
</dbReference>
<keyword evidence="1" id="KW-0175">Coiled coil</keyword>
<organism evidence="3 4">
    <name type="scientific">Geodia barretti</name>
    <name type="common">Barrett's horny sponge</name>
    <dbReference type="NCBI Taxonomy" id="519541"/>
    <lineage>
        <taxon>Eukaryota</taxon>
        <taxon>Metazoa</taxon>
        <taxon>Porifera</taxon>
        <taxon>Demospongiae</taxon>
        <taxon>Heteroscleromorpha</taxon>
        <taxon>Tetractinellida</taxon>
        <taxon>Astrophorina</taxon>
        <taxon>Geodiidae</taxon>
        <taxon>Geodia</taxon>
    </lineage>
</organism>
<sequence length="204" mass="22733">MSTRDKDRSGKLAAGRKKLEKFQARQQSGKKKQGSVPLLLSLPALETNALLQGAGGAPELTAPLPSLTLSNSLSLTTPTDLPAPVANGYSNSDRWSLKARTLTPPRDRISQDSESEDSYLQAQTIDILVAEKSSLESKIHPLQTDLRHKTREVQDLRSRLQSTRLQLEENERLKLSLIEDRTKLTEACWRRGGAGRRLRVPCRR</sequence>
<keyword evidence="4" id="KW-1185">Reference proteome</keyword>
<dbReference type="EMBL" id="CASHTH010002604">
    <property type="protein sequence ID" value="CAI8032486.1"/>
    <property type="molecule type" value="Genomic_DNA"/>
</dbReference>
<protein>
    <submittedName>
        <fullName evidence="3">Uncharacterized protein</fullName>
    </submittedName>
</protein>